<accession>A0A8J1USK7</accession>
<dbReference type="SUPFAM" id="SSF47923">
    <property type="entry name" value="Ypt/Rab-GAP domain of gyp1p"/>
    <property type="match status" value="2"/>
</dbReference>
<dbReference type="InterPro" id="IPR035969">
    <property type="entry name" value="Rab-GAP_TBC_sf"/>
</dbReference>
<dbReference type="GO" id="GO:0005096">
    <property type="term" value="F:GTPase activator activity"/>
    <property type="evidence" value="ECO:0007669"/>
    <property type="project" value="UniProtKB-KW"/>
</dbReference>
<dbReference type="FunFam" id="1.10.8.270:FF:000016">
    <property type="entry name" value="TBC1 domain family member 2A"/>
    <property type="match status" value="1"/>
</dbReference>
<dbReference type="Gene3D" id="1.10.8.270">
    <property type="entry name" value="putative rabgap domain of human tbc1 domain family member 14 like domains"/>
    <property type="match status" value="1"/>
</dbReference>
<feature type="domain" description="Rab-GAP TBC" evidence="4">
    <location>
        <begin position="60"/>
        <end position="251"/>
    </location>
</feature>
<comment type="function">
    <text evidence="2">May act as a GTPase-activating protein for Rab family protein(s).</text>
</comment>
<dbReference type="OrthoDB" id="294251at2759"/>
<dbReference type="PANTHER" id="PTHR47219">
    <property type="entry name" value="RAB GTPASE-ACTIVATING PROTEIN 1-LIKE"/>
    <property type="match status" value="1"/>
</dbReference>
<dbReference type="PROSITE" id="PS50086">
    <property type="entry name" value="TBC_RABGAP"/>
    <property type="match status" value="1"/>
</dbReference>
<proteinExistence type="predicted"/>
<gene>
    <name evidence="5" type="ORF">OFUS_LOCUS8694</name>
</gene>
<organism evidence="5 6">
    <name type="scientific">Owenia fusiformis</name>
    <name type="common">Polychaete worm</name>
    <dbReference type="NCBI Taxonomy" id="6347"/>
    <lineage>
        <taxon>Eukaryota</taxon>
        <taxon>Metazoa</taxon>
        <taxon>Spiralia</taxon>
        <taxon>Lophotrochozoa</taxon>
        <taxon>Annelida</taxon>
        <taxon>Polychaeta</taxon>
        <taxon>Sedentaria</taxon>
        <taxon>Canalipalpata</taxon>
        <taxon>Sabellida</taxon>
        <taxon>Oweniida</taxon>
        <taxon>Oweniidae</taxon>
        <taxon>Owenia</taxon>
    </lineage>
</organism>
<evidence type="ECO:0000256" key="3">
    <source>
        <dbReference type="ARBA" id="ARBA00070878"/>
    </source>
</evidence>
<evidence type="ECO:0000256" key="2">
    <source>
        <dbReference type="ARBA" id="ARBA00043879"/>
    </source>
</evidence>
<sequence>SKIDTYGFQRSESFDYTTYEEFMSDYLAVLARRAGKWRNVIDYNSKVDRNAKVKRYCRKGIPGEHRAMVWMSISGAEEQMAGNPTLYSTLLEAPQDQELVDTIKQDIHRTFPDNIFFGDMSNPQTMRRPLQNVLIAFAHHNKDIGYCQGLNFITGMLLLVVKDEHKVFWLLHTLVNKYLPDYYSKGLEGLKVDQDVLGQLVKIKAPELYKHMDELGLMWCIVSTKWFICCFADVLPIETVLRIWDSLFYEGSKIIFRVSITLILHNQSKLMKCRHLAEILDTFKEIPKDPLATRCHDFMQSIFKIPGSFPQAQIKSLRKRYKKQQENG</sequence>
<dbReference type="FunFam" id="1.10.472.80:FF:000029">
    <property type="entry name" value="Growth hormone-regulated TBC protein 1"/>
    <property type="match status" value="1"/>
</dbReference>
<evidence type="ECO:0000313" key="6">
    <source>
        <dbReference type="Proteomes" id="UP000749559"/>
    </source>
</evidence>
<dbReference type="Proteomes" id="UP000749559">
    <property type="component" value="Unassembled WGS sequence"/>
</dbReference>
<keyword evidence="6" id="KW-1185">Reference proteome</keyword>
<evidence type="ECO:0000256" key="1">
    <source>
        <dbReference type="ARBA" id="ARBA00022468"/>
    </source>
</evidence>
<comment type="caution">
    <text evidence="5">The sequence shown here is derived from an EMBL/GenBank/DDBJ whole genome shotgun (WGS) entry which is preliminary data.</text>
</comment>
<dbReference type="GO" id="GO:0031267">
    <property type="term" value="F:small GTPase binding"/>
    <property type="evidence" value="ECO:0007669"/>
    <property type="project" value="TreeGrafter"/>
</dbReference>
<protein>
    <recommendedName>
        <fullName evidence="3">Growth hormone-regulated TBC protein 1</fullName>
    </recommendedName>
</protein>
<dbReference type="Gene3D" id="1.10.10.750">
    <property type="entry name" value="Ypt/Rab-GAP domain of gyp1p, domain 1"/>
    <property type="match status" value="1"/>
</dbReference>
<feature type="non-terminal residue" evidence="5">
    <location>
        <position position="328"/>
    </location>
</feature>
<name>A0A8J1USK7_OWEFU</name>
<dbReference type="InterPro" id="IPR050302">
    <property type="entry name" value="Rab_GAP_TBC_domain"/>
</dbReference>
<reference evidence="5" key="1">
    <citation type="submission" date="2022-03" db="EMBL/GenBank/DDBJ databases">
        <authorList>
            <person name="Martin C."/>
        </authorList>
    </citation>
    <scope>NUCLEOTIDE SEQUENCE</scope>
</reference>
<dbReference type="SMART" id="SM00164">
    <property type="entry name" value="TBC"/>
    <property type="match status" value="1"/>
</dbReference>
<dbReference type="Pfam" id="PF00566">
    <property type="entry name" value="RabGAP-TBC"/>
    <property type="match status" value="1"/>
</dbReference>
<keyword evidence="1" id="KW-0343">GTPase activation</keyword>
<evidence type="ECO:0000313" key="5">
    <source>
        <dbReference type="EMBL" id="CAH1782222.1"/>
    </source>
</evidence>
<dbReference type="PANTHER" id="PTHR47219:SF10">
    <property type="entry name" value="GROWTH HORMONE-REGULATED TBC PROTEIN 1"/>
    <property type="match status" value="1"/>
</dbReference>
<dbReference type="AlphaFoldDB" id="A0A8J1USK7"/>
<evidence type="ECO:0000259" key="4">
    <source>
        <dbReference type="PROSITE" id="PS50086"/>
    </source>
</evidence>
<dbReference type="EMBL" id="CAIIXF020000004">
    <property type="protein sequence ID" value="CAH1782222.1"/>
    <property type="molecule type" value="Genomic_DNA"/>
</dbReference>
<dbReference type="InterPro" id="IPR000195">
    <property type="entry name" value="Rab-GAP-TBC_dom"/>
</dbReference>
<dbReference type="Gene3D" id="1.10.472.80">
    <property type="entry name" value="Ypt/Rab-GAP domain of gyp1p, domain 3"/>
    <property type="match status" value="1"/>
</dbReference>